<evidence type="ECO:0000313" key="2">
    <source>
        <dbReference type="EMBL" id="KAF6162380.1"/>
    </source>
</evidence>
<evidence type="ECO:0000313" key="3">
    <source>
        <dbReference type="Proteomes" id="UP000541444"/>
    </source>
</evidence>
<organism evidence="2 3">
    <name type="scientific">Kingdonia uniflora</name>
    <dbReference type="NCBI Taxonomy" id="39325"/>
    <lineage>
        <taxon>Eukaryota</taxon>
        <taxon>Viridiplantae</taxon>
        <taxon>Streptophyta</taxon>
        <taxon>Embryophyta</taxon>
        <taxon>Tracheophyta</taxon>
        <taxon>Spermatophyta</taxon>
        <taxon>Magnoliopsida</taxon>
        <taxon>Ranunculales</taxon>
        <taxon>Circaeasteraceae</taxon>
        <taxon>Kingdonia</taxon>
    </lineage>
</organism>
<dbReference type="Proteomes" id="UP000541444">
    <property type="component" value="Unassembled WGS sequence"/>
</dbReference>
<sequence length="65" mass="7435">MEEARKVENQPSEEIIENVVKMSQETLEEALSRHRKEIAQLQNKKTAMKKVAAKGSKAKQKAKKK</sequence>
<feature type="region of interest" description="Disordered" evidence="1">
    <location>
        <begin position="39"/>
        <end position="65"/>
    </location>
</feature>
<gene>
    <name evidence="2" type="ORF">GIB67_012528</name>
</gene>
<reference evidence="2 3" key="1">
    <citation type="journal article" date="2020" name="IScience">
        <title>Genome Sequencing of the Endangered Kingdonia uniflora (Circaeasteraceae, Ranunculales) Reveals Potential Mechanisms of Evolutionary Specialization.</title>
        <authorList>
            <person name="Sun Y."/>
            <person name="Deng T."/>
            <person name="Zhang A."/>
            <person name="Moore M.J."/>
            <person name="Landis J.B."/>
            <person name="Lin N."/>
            <person name="Zhang H."/>
            <person name="Zhang X."/>
            <person name="Huang J."/>
            <person name="Zhang X."/>
            <person name="Sun H."/>
            <person name="Wang H."/>
        </authorList>
    </citation>
    <scope>NUCLEOTIDE SEQUENCE [LARGE SCALE GENOMIC DNA]</scope>
    <source>
        <strain evidence="2">TB1705</strain>
        <tissue evidence="2">Leaf</tissue>
    </source>
</reference>
<evidence type="ECO:0000256" key="1">
    <source>
        <dbReference type="SAM" id="MobiDB-lite"/>
    </source>
</evidence>
<keyword evidence="3" id="KW-1185">Reference proteome</keyword>
<dbReference type="EMBL" id="JACGCM010001038">
    <property type="protein sequence ID" value="KAF6162380.1"/>
    <property type="molecule type" value="Genomic_DNA"/>
</dbReference>
<protein>
    <submittedName>
        <fullName evidence="2">Uncharacterized protein</fullName>
    </submittedName>
</protein>
<comment type="caution">
    <text evidence="2">The sequence shown here is derived from an EMBL/GenBank/DDBJ whole genome shotgun (WGS) entry which is preliminary data.</text>
</comment>
<name>A0A7J7N5U5_9MAGN</name>
<feature type="compositionally biased region" description="Basic residues" evidence="1">
    <location>
        <begin position="46"/>
        <end position="65"/>
    </location>
</feature>
<dbReference type="AlphaFoldDB" id="A0A7J7N5U5"/>
<proteinExistence type="predicted"/>
<accession>A0A7J7N5U5</accession>